<dbReference type="CDD" id="cd11614">
    <property type="entry name" value="SAF_CpaB_FlgA_like"/>
    <property type="match status" value="1"/>
</dbReference>
<dbReference type="RefSeq" id="WP_090195632.1">
    <property type="nucleotide sequence ID" value="NZ_FOYP01000001.1"/>
</dbReference>
<proteinExistence type="predicted"/>
<feature type="coiled-coil region" evidence="1">
    <location>
        <begin position="20"/>
        <end position="47"/>
    </location>
</feature>
<evidence type="ECO:0000313" key="4">
    <source>
        <dbReference type="Proteomes" id="UP000199478"/>
    </source>
</evidence>
<feature type="domain" description="SAF" evidence="2">
    <location>
        <begin position="48"/>
        <end position="117"/>
    </location>
</feature>
<protein>
    <submittedName>
        <fullName evidence="3">Pilus assembly protein CpaB</fullName>
    </submittedName>
</protein>
<dbReference type="OrthoDB" id="163768at2"/>
<sequence>MRGVFALVLLIGMGLAGFAVYMVNQQIEQTESQLRAAQAQRDGAVQTVDVYTVNKAFTYGEVLTADDVVLMKYARDSLPEGIVRNEETLFPPEQPAKSRVVILPIIPNEPLTQGRLAAPGATRGLTALVDPGMRAFPIQARVTGGFGTLRPDDRIDLYWSGRLASGRSVTQLLKSSLQIIAVPDEDLNTGINNVIVQVTPQEVAVLTQAQSSGNLTISLVGSGDTIVVDTAISADDLAVTGEIIEEVVVEEAPVEEKICYSFVLRGTERVQTDTVIPCD</sequence>
<name>A0A1I6FS22_9RHOB</name>
<dbReference type="AlphaFoldDB" id="A0A1I6FS22"/>
<dbReference type="InterPro" id="IPR031571">
    <property type="entry name" value="RcpC_dom"/>
</dbReference>
<organism evidence="3 4">
    <name type="scientific">Yoonia tamlensis</name>
    <dbReference type="NCBI Taxonomy" id="390270"/>
    <lineage>
        <taxon>Bacteria</taxon>
        <taxon>Pseudomonadati</taxon>
        <taxon>Pseudomonadota</taxon>
        <taxon>Alphaproteobacteria</taxon>
        <taxon>Rhodobacterales</taxon>
        <taxon>Paracoccaceae</taxon>
        <taxon>Yoonia</taxon>
    </lineage>
</organism>
<keyword evidence="4" id="KW-1185">Reference proteome</keyword>
<accession>A0A1I6FS22</accession>
<dbReference type="Proteomes" id="UP000199478">
    <property type="component" value="Unassembled WGS sequence"/>
</dbReference>
<dbReference type="InterPro" id="IPR017592">
    <property type="entry name" value="Pilus_assmbl_Flp-typ_CpaB"/>
</dbReference>
<evidence type="ECO:0000259" key="2">
    <source>
        <dbReference type="SMART" id="SM00858"/>
    </source>
</evidence>
<dbReference type="InterPro" id="IPR013974">
    <property type="entry name" value="SAF"/>
</dbReference>
<keyword evidence="1" id="KW-0175">Coiled coil</keyword>
<reference evidence="4" key="1">
    <citation type="submission" date="2016-10" db="EMBL/GenBank/DDBJ databases">
        <authorList>
            <person name="Varghese N."/>
            <person name="Submissions S."/>
        </authorList>
    </citation>
    <scope>NUCLEOTIDE SEQUENCE [LARGE SCALE GENOMIC DNA]</scope>
    <source>
        <strain evidence="4">DSM 26879</strain>
    </source>
</reference>
<dbReference type="EMBL" id="FOYP01000001">
    <property type="protein sequence ID" value="SFR32597.1"/>
    <property type="molecule type" value="Genomic_DNA"/>
</dbReference>
<gene>
    <name evidence="3" type="ORF">SAMN04488005_0338</name>
</gene>
<dbReference type="Pfam" id="PF16976">
    <property type="entry name" value="RcpC"/>
    <property type="match status" value="1"/>
</dbReference>
<evidence type="ECO:0000256" key="1">
    <source>
        <dbReference type="SAM" id="Coils"/>
    </source>
</evidence>
<dbReference type="SMART" id="SM00858">
    <property type="entry name" value="SAF"/>
    <property type="match status" value="1"/>
</dbReference>
<dbReference type="STRING" id="390270.SAMN04488005_0338"/>
<evidence type="ECO:0000313" key="3">
    <source>
        <dbReference type="EMBL" id="SFR32597.1"/>
    </source>
</evidence>
<dbReference type="NCBIfam" id="TIGR03177">
    <property type="entry name" value="pilus_cpaB"/>
    <property type="match status" value="1"/>
</dbReference>